<evidence type="ECO:0000256" key="8">
    <source>
        <dbReference type="ARBA" id="ARBA00023098"/>
    </source>
</evidence>
<keyword evidence="11" id="KW-1185">Reference proteome</keyword>
<evidence type="ECO:0000313" key="10">
    <source>
        <dbReference type="EMBL" id="KAF6176093.1"/>
    </source>
</evidence>
<keyword evidence="5" id="KW-0378">Hydrolase</keyword>
<evidence type="ECO:0000256" key="5">
    <source>
        <dbReference type="ARBA" id="ARBA00022801"/>
    </source>
</evidence>
<feature type="domain" description="PLD phosphodiesterase" evidence="9">
    <location>
        <begin position="65"/>
        <end position="92"/>
    </location>
</feature>
<comment type="catalytic activity">
    <reaction evidence="1">
        <text>a 1,2-diacyl-sn-glycero-3-phosphocholine + H2O = a 1,2-diacyl-sn-glycero-3-phosphate + choline + H(+)</text>
        <dbReference type="Rhea" id="RHEA:14445"/>
        <dbReference type="ChEBI" id="CHEBI:15354"/>
        <dbReference type="ChEBI" id="CHEBI:15377"/>
        <dbReference type="ChEBI" id="CHEBI:15378"/>
        <dbReference type="ChEBI" id="CHEBI:57643"/>
        <dbReference type="ChEBI" id="CHEBI:58608"/>
        <dbReference type="EC" id="3.1.4.4"/>
    </reaction>
</comment>
<dbReference type="InterPro" id="IPR024632">
    <property type="entry name" value="PLipase_D_C"/>
</dbReference>
<keyword evidence="7" id="KW-0442">Lipid degradation</keyword>
<dbReference type="EMBL" id="JACGCM010000121">
    <property type="protein sequence ID" value="KAF6176093.1"/>
    <property type="molecule type" value="Genomic_DNA"/>
</dbReference>
<evidence type="ECO:0000259" key="9">
    <source>
        <dbReference type="PROSITE" id="PS50035"/>
    </source>
</evidence>
<dbReference type="AlphaFoldDB" id="A0A7J7P9R6"/>
<comment type="caution">
    <text evidence="10">The sequence shown here is derived from an EMBL/GenBank/DDBJ whole genome shotgun (WGS) entry which is preliminary data.</text>
</comment>
<evidence type="ECO:0000256" key="7">
    <source>
        <dbReference type="ARBA" id="ARBA00022963"/>
    </source>
</evidence>
<keyword evidence="3" id="KW-0479">Metal-binding</keyword>
<dbReference type="InterPro" id="IPR015679">
    <property type="entry name" value="PLipase_D_fam"/>
</dbReference>
<dbReference type="Proteomes" id="UP000541444">
    <property type="component" value="Unassembled WGS sequence"/>
</dbReference>
<dbReference type="GO" id="GO:0005886">
    <property type="term" value="C:plasma membrane"/>
    <property type="evidence" value="ECO:0007669"/>
    <property type="project" value="TreeGrafter"/>
</dbReference>
<protein>
    <recommendedName>
        <fullName evidence="2">phospholipase D</fullName>
        <ecNumber evidence="2">3.1.4.4</ecNumber>
    </recommendedName>
</protein>
<dbReference type="EC" id="3.1.4.4" evidence="2"/>
<dbReference type="GO" id="GO:0004630">
    <property type="term" value="F:phospholipase D activity"/>
    <property type="evidence" value="ECO:0007669"/>
    <property type="project" value="UniProtKB-EC"/>
</dbReference>
<dbReference type="Pfam" id="PF00614">
    <property type="entry name" value="PLDc"/>
    <property type="match status" value="1"/>
</dbReference>
<keyword evidence="4" id="KW-0677">Repeat</keyword>
<dbReference type="Gene3D" id="3.30.870.10">
    <property type="entry name" value="Endonuclease Chain A"/>
    <property type="match status" value="1"/>
</dbReference>
<dbReference type="SUPFAM" id="SSF56024">
    <property type="entry name" value="Phospholipase D/nuclease"/>
    <property type="match status" value="1"/>
</dbReference>
<dbReference type="SMART" id="SM00155">
    <property type="entry name" value="PLDc"/>
    <property type="match status" value="1"/>
</dbReference>
<accession>A0A7J7P9R6</accession>
<evidence type="ECO:0000313" key="11">
    <source>
        <dbReference type="Proteomes" id="UP000541444"/>
    </source>
</evidence>
<dbReference type="PANTHER" id="PTHR18896:SF65">
    <property type="entry name" value="PHOSPHOLIPASE D BETA 1"/>
    <property type="match status" value="1"/>
</dbReference>
<dbReference type="Pfam" id="PF12357">
    <property type="entry name" value="PLD_C"/>
    <property type="match status" value="1"/>
</dbReference>
<dbReference type="PANTHER" id="PTHR18896">
    <property type="entry name" value="PHOSPHOLIPASE D"/>
    <property type="match status" value="1"/>
</dbReference>
<dbReference type="OrthoDB" id="14911at2759"/>
<keyword evidence="8" id="KW-0443">Lipid metabolism</keyword>
<keyword evidence="6" id="KW-0106">Calcium</keyword>
<evidence type="ECO:0000256" key="4">
    <source>
        <dbReference type="ARBA" id="ARBA00022737"/>
    </source>
</evidence>
<proteinExistence type="predicted"/>
<name>A0A7J7P9R6_9MAGN</name>
<evidence type="ECO:0000256" key="6">
    <source>
        <dbReference type="ARBA" id="ARBA00022837"/>
    </source>
</evidence>
<dbReference type="InterPro" id="IPR001736">
    <property type="entry name" value="PLipase_D/transphosphatidylase"/>
</dbReference>
<reference evidence="10 11" key="1">
    <citation type="journal article" date="2020" name="IScience">
        <title>Genome Sequencing of the Endangered Kingdonia uniflora (Circaeasteraceae, Ranunculales) Reveals Potential Mechanisms of Evolutionary Specialization.</title>
        <authorList>
            <person name="Sun Y."/>
            <person name="Deng T."/>
            <person name="Zhang A."/>
            <person name="Moore M.J."/>
            <person name="Landis J.B."/>
            <person name="Lin N."/>
            <person name="Zhang H."/>
            <person name="Zhang X."/>
            <person name="Huang J."/>
            <person name="Zhang X."/>
            <person name="Sun H."/>
            <person name="Wang H."/>
        </authorList>
    </citation>
    <scope>NUCLEOTIDE SEQUENCE [LARGE SCALE GENOMIC DNA]</scope>
    <source>
        <strain evidence="10">TB1705</strain>
        <tissue evidence="10">Leaf</tissue>
    </source>
</reference>
<organism evidence="10 11">
    <name type="scientific">Kingdonia uniflora</name>
    <dbReference type="NCBI Taxonomy" id="39325"/>
    <lineage>
        <taxon>Eukaryota</taxon>
        <taxon>Viridiplantae</taxon>
        <taxon>Streptophyta</taxon>
        <taxon>Embryophyta</taxon>
        <taxon>Tracheophyta</taxon>
        <taxon>Spermatophyta</taxon>
        <taxon>Magnoliopsida</taxon>
        <taxon>Ranunculales</taxon>
        <taxon>Circaeasteraceae</taxon>
        <taxon>Kingdonia</taxon>
    </lineage>
</organism>
<evidence type="ECO:0000256" key="2">
    <source>
        <dbReference type="ARBA" id="ARBA00012027"/>
    </source>
</evidence>
<sequence>MQMMYETVYKALEEVGPKNTYTPQDYLNFFCLGNCEALNESGPSFVVPPLIGSTPHENSWRNRRFMIYVHLKGMIMDDEYVIIGSANINYCSMSGSRDTEVAMGAYQPWHTCKGTPSGPRGQVHGYRMSLWAEHIGGLEQCFTRPESLDCVRRVRQINEWNWSHYISKEIREIKGHLLKYPIEVGPMGRVRPLATFSTFPDVGGDVEGSFCGLQEDLTI</sequence>
<evidence type="ECO:0000256" key="1">
    <source>
        <dbReference type="ARBA" id="ARBA00000798"/>
    </source>
</evidence>
<dbReference type="GO" id="GO:0046872">
    <property type="term" value="F:metal ion binding"/>
    <property type="evidence" value="ECO:0007669"/>
    <property type="project" value="UniProtKB-KW"/>
</dbReference>
<dbReference type="GO" id="GO:0009395">
    <property type="term" value="P:phospholipid catabolic process"/>
    <property type="evidence" value="ECO:0007669"/>
    <property type="project" value="TreeGrafter"/>
</dbReference>
<gene>
    <name evidence="10" type="ORF">GIB67_000187</name>
</gene>
<dbReference type="PROSITE" id="PS50035">
    <property type="entry name" value="PLD"/>
    <property type="match status" value="1"/>
</dbReference>
<evidence type="ECO:0000256" key="3">
    <source>
        <dbReference type="ARBA" id="ARBA00022723"/>
    </source>
</evidence>